<keyword evidence="4 8" id="KW-0812">Transmembrane</keyword>
<evidence type="ECO:0000313" key="11">
    <source>
        <dbReference type="Proteomes" id="UP000218387"/>
    </source>
</evidence>
<dbReference type="Pfam" id="PF00535">
    <property type="entry name" value="Glycos_transf_2"/>
    <property type="match status" value="1"/>
</dbReference>
<protein>
    <submittedName>
        <fullName evidence="10">Glycosyltransferase</fullName>
    </submittedName>
</protein>
<evidence type="ECO:0000259" key="9">
    <source>
        <dbReference type="Pfam" id="PF00535"/>
    </source>
</evidence>
<evidence type="ECO:0000256" key="5">
    <source>
        <dbReference type="ARBA" id="ARBA00022985"/>
    </source>
</evidence>
<dbReference type="InterPro" id="IPR001173">
    <property type="entry name" value="Glyco_trans_2-like"/>
</dbReference>
<dbReference type="SUPFAM" id="SSF53448">
    <property type="entry name" value="Nucleotide-diphospho-sugar transferases"/>
    <property type="match status" value="1"/>
</dbReference>
<keyword evidence="2" id="KW-0328">Glycosyltransferase</keyword>
<dbReference type="InterPro" id="IPR029044">
    <property type="entry name" value="Nucleotide-diphossugar_trans"/>
</dbReference>
<dbReference type="InterPro" id="IPR050256">
    <property type="entry name" value="Glycosyltransferase_2"/>
</dbReference>
<keyword evidence="7 8" id="KW-0472">Membrane</keyword>
<evidence type="ECO:0000256" key="3">
    <source>
        <dbReference type="ARBA" id="ARBA00022679"/>
    </source>
</evidence>
<evidence type="ECO:0000313" key="10">
    <source>
        <dbReference type="EMBL" id="QCT69832.1"/>
    </source>
</evidence>
<feature type="domain" description="Glycosyltransferase 2-like" evidence="9">
    <location>
        <begin position="8"/>
        <end position="168"/>
    </location>
</feature>
<keyword evidence="6 8" id="KW-1133">Transmembrane helix</keyword>
<proteinExistence type="predicted"/>
<gene>
    <name evidence="10" type="ORF">CPZ25_000440</name>
</gene>
<dbReference type="CDD" id="cd04187">
    <property type="entry name" value="DPM1_like_bac"/>
    <property type="match status" value="1"/>
</dbReference>
<dbReference type="KEGG" id="emt:CPZ25_000440"/>
<evidence type="ECO:0000256" key="2">
    <source>
        <dbReference type="ARBA" id="ARBA00022676"/>
    </source>
</evidence>
<dbReference type="Gene3D" id="3.90.550.10">
    <property type="entry name" value="Spore Coat Polysaccharide Biosynthesis Protein SpsA, Chain A"/>
    <property type="match status" value="1"/>
</dbReference>
<sequence>MSISEKISFVIPCYRSEDTIEAVVRDIDETVRQRPGYDYEVILVNDCSPDNTYEVLMRLADTNPRVRVVNLARNFGQASAIMAGYHYVTGDLVINLDDDGQTDPKEFYKLVDRVHEGDDVVYAKYPEKKHSAFRNFGSKVNDMMADALIGKPRHLVFTSYFCARRFVIDEVLRYDKPFPYIDGLLMRVTKRVSAVEIPHKERETGESGYTIGKLFSLWLDGFTAFSVKPLRIATVLGFLIAMVGFVYGVYTIVLQFIEPSEVTGWASLMAATVFLGGMIMVMLGLVGEYIGRIYISQNNAPQYVVRNTLNIEDGKNGKDTR</sequence>
<reference evidence="10 11" key="1">
    <citation type="submission" date="2018-05" db="EMBL/GenBank/DDBJ databases">
        <title>Genome comparison of Eubacterium sp.</title>
        <authorList>
            <person name="Feng Y."/>
            <person name="Sanchez-Andrea I."/>
            <person name="Stams A.J.M."/>
            <person name="De Vos W.M."/>
        </authorList>
    </citation>
    <scope>NUCLEOTIDE SEQUENCE [LARGE SCALE GENOMIC DNA]</scope>
    <source>
        <strain evidence="10 11">YI</strain>
    </source>
</reference>
<keyword evidence="11" id="KW-1185">Reference proteome</keyword>
<dbReference type="EMBL" id="CP029487">
    <property type="protein sequence ID" value="QCT69832.1"/>
    <property type="molecule type" value="Genomic_DNA"/>
</dbReference>
<dbReference type="PANTHER" id="PTHR48090">
    <property type="entry name" value="UNDECAPRENYL-PHOSPHATE 4-DEOXY-4-FORMAMIDO-L-ARABINOSE TRANSFERASE-RELATED"/>
    <property type="match status" value="1"/>
</dbReference>
<dbReference type="PANTHER" id="PTHR48090:SF3">
    <property type="entry name" value="UNDECAPRENYL-PHOSPHATE 4-DEOXY-4-FORMAMIDO-L-ARABINOSE TRANSFERASE"/>
    <property type="match status" value="1"/>
</dbReference>
<feature type="transmembrane region" description="Helical" evidence="8">
    <location>
        <begin position="265"/>
        <end position="286"/>
    </location>
</feature>
<organism evidence="10 11">
    <name type="scientific">Eubacterium maltosivorans</name>
    <dbReference type="NCBI Taxonomy" id="2041044"/>
    <lineage>
        <taxon>Bacteria</taxon>
        <taxon>Bacillati</taxon>
        <taxon>Bacillota</taxon>
        <taxon>Clostridia</taxon>
        <taxon>Eubacteriales</taxon>
        <taxon>Eubacteriaceae</taxon>
        <taxon>Eubacterium</taxon>
    </lineage>
</organism>
<keyword evidence="3 10" id="KW-0808">Transferase</keyword>
<dbReference type="AlphaFoldDB" id="A0A4P9C5J8"/>
<keyword evidence="5" id="KW-0448">Lipopolysaccharide biosynthesis</keyword>
<dbReference type="GO" id="GO:0099621">
    <property type="term" value="F:undecaprenyl-phosphate 4-deoxy-4-formamido-L-arabinose transferase activity"/>
    <property type="evidence" value="ECO:0007669"/>
    <property type="project" value="TreeGrafter"/>
</dbReference>
<dbReference type="GO" id="GO:0009103">
    <property type="term" value="P:lipopolysaccharide biosynthetic process"/>
    <property type="evidence" value="ECO:0007669"/>
    <property type="project" value="UniProtKB-KW"/>
</dbReference>
<evidence type="ECO:0000256" key="1">
    <source>
        <dbReference type="ARBA" id="ARBA00022475"/>
    </source>
</evidence>
<keyword evidence="1" id="KW-1003">Cell membrane</keyword>
<accession>A0A4P9C5J8</accession>
<dbReference type="Proteomes" id="UP000218387">
    <property type="component" value="Chromosome"/>
</dbReference>
<evidence type="ECO:0000256" key="7">
    <source>
        <dbReference type="ARBA" id="ARBA00023136"/>
    </source>
</evidence>
<dbReference type="GO" id="GO:0005886">
    <property type="term" value="C:plasma membrane"/>
    <property type="evidence" value="ECO:0007669"/>
    <property type="project" value="TreeGrafter"/>
</dbReference>
<name>A0A4P9C5J8_EUBML</name>
<evidence type="ECO:0000256" key="6">
    <source>
        <dbReference type="ARBA" id="ARBA00022989"/>
    </source>
</evidence>
<evidence type="ECO:0000256" key="4">
    <source>
        <dbReference type="ARBA" id="ARBA00022692"/>
    </source>
</evidence>
<feature type="transmembrane region" description="Helical" evidence="8">
    <location>
        <begin position="232"/>
        <end position="253"/>
    </location>
</feature>
<dbReference type="RefSeq" id="WP_058695136.1">
    <property type="nucleotide sequence ID" value="NZ_CP029487.1"/>
</dbReference>
<evidence type="ECO:0000256" key="8">
    <source>
        <dbReference type="SAM" id="Phobius"/>
    </source>
</evidence>